<name>A0A2T3ZSZ5_TRIHA</name>
<gene>
    <name evidence="1" type="ORF">M431DRAFT_365771</name>
</gene>
<dbReference type="GeneID" id="36623165"/>
<accession>A0A2T3ZSZ5</accession>
<evidence type="ECO:0000313" key="1">
    <source>
        <dbReference type="EMBL" id="PTB47915.1"/>
    </source>
</evidence>
<organism evidence="1 2">
    <name type="scientific">Trichoderma harzianum CBS 226.95</name>
    <dbReference type="NCBI Taxonomy" id="983964"/>
    <lineage>
        <taxon>Eukaryota</taxon>
        <taxon>Fungi</taxon>
        <taxon>Dikarya</taxon>
        <taxon>Ascomycota</taxon>
        <taxon>Pezizomycotina</taxon>
        <taxon>Sordariomycetes</taxon>
        <taxon>Hypocreomycetidae</taxon>
        <taxon>Hypocreales</taxon>
        <taxon>Hypocreaceae</taxon>
        <taxon>Trichoderma</taxon>
    </lineage>
</organism>
<dbReference type="RefSeq" id="XP_024767592.1">
    <property type="nucleotide sequence ID" value="XM_024914600.1"/>
</dbReference>
<dbReference type="EMBL" id="KZ679705">
    <property type="protein sequence ID" value="PTB47915.1"/>
    <property type="molecule type" value="Genomic_DNA"/>
</dbReference>
<sequence>MDMMPLDHSPFLLSIFFTAAIWLRLLSFHSSLSYRQRVFHIVTVVLHYQLFYQIDKISLSL</sequence>
<dbReference type="Proteomes" id="UP000241690">
    <property type="component" value="Unassembled WGS sequence"/>
</dbReference>
<reference evidence="1 2" key="1">
    <citation type="submission" date="2016-07" db="EMBL/GenBank/DDBJ databases">
        <title>Multiple horizontal gene transfer events from other fungi enriched the ability of initially mycotrophic Trichoderma (Ascomycota) to feed on dead plant biomass.</title>
        <authorList>
            <consortium name="DOE Joint Genome Institute"/>
            <person name="Aerts A."/>
            <person name="Atanasova L."/>
            <person name="Chenthamara K."/>
            <person name="Zhang J."/>
            <person name="Grujic M."/>
            <person name="Henrissat B."/>
            <person name="Kuo A."/>
            <person name="Salamov A."/>
            <person name="Lipzen A."/>
            <person name="Labutti K."/>
            <person name="Barry K."/>
            <person name="Miao Y."/>
            <person name="Rahimi M.J."/>
            <person name="Shen Q."/>
            <person name="Grigoriev I.V."/>
            <person name="Kubicek C.P."/>
            <person name="Druzhinina I.S."/>
        </authorList>
    </citation>
    <scope>NUCLEOTIDE SEQUENCE [LARGE SCALE GENOMIC DNA]</scope>
    <source>
        <strain evidence="1 2">CBS 226.95</strain>
    </source>
</reference>
<dbReference type="AlphaFoldDB" id="A0A2T3ZSZ5"/>
<proteinExistence type="predicted"/>
<keyword evidence="2" id="KW-1185">Reference proteome</keyword>
<evidence type="ECO:0000313" key="2">
    <source>
        <dbReference type="Proteomes" id="UP000241690"/>
    </source>
</evidence>
<protein>
    <submittedName>
        <fullName evidence="1">Uncharacterized protein</fullName>
    </submittedName>
</protein>